<dbReference type="EMBL" id="SMKP01000077">
    <property type="protein sequence ID" value="TDD18036.1"/>
    <property type="molecule type" value="Genomic_DNA"/>
</dbReference>
<gene>
    <name evidence="2" type="ORF">E1294_25865</name>
</gene>
<organism evidence="2 3">
    <name type="scientific">Nonomuraea diastatica</name>
    <dbReference type="NCBI Taxonomy" id="1848329"/>
    <lineage>
        <taxon>Bacteria</taxon>
        <taxon>Bacillati</taxon>
        <taxon>Actinomycetota</taxon>
        <taxon>Actinomycetes</taxon>
        <taxon>Streptosporangiales</taxon>
        <taxon>Streptosporangiaceae</taxon>
        <taxon>Nonomuraea</taxon>
    </lineage>
</organism>
<dbReference type="AlphaFoldDB" id="A0A4V2YE56"/>
<dbReference type="RefSeq" id="WP_132512425.1">
    <property type="nucleotide sequence ID" value="NZ_SMKP01000077.1"/>
</dbReference>
<comment type="caution">
    <text evidence="2">The sequence shown here is derived from an EMBL/GenBank/DDBJ whole genome shotgun (WGS) entry which is preliminary data.</text>
</comment>
<dbReference type="Proteomes" id="UP000294543">
    <property type="component" value="Unassembled WGS sequence"/>
</dbReference>
<reference evidence="2 3" key="1">
    <citation type="submission" date="2019-03" db="EMBL/GenBank/DDBJ databases">
        <title>Draft genome sequences of novel Actinobacteria.</title>
        <authorList>
            <person name="Sahin N."/>
            <person name="Ay H."/>
            <person name="Saygin H."/>
        </authorList>
    </citation>
    <scope>NUCLEOTIDE SEQUENCE [LARGE SCALE GENOMIC DNA]</scope>
    <source>
        <strain evidence="2 3">KC712</strain>
    </source>
</reference>
<name>A0A4V2YE56_9ACTN</name>
<keyword evidence="3" id="KW-1185">Reference proteome</keyword>
<dbReference type="OrthoDB" id="3538665at2"/>
<sequence length="160" mass="18293">MIVDLLWSRFVSFEYLSGEQQARYRRFLADPSPGDLERFFYLDAAALAEVAKKRRDHNRLGWAVQWGTVRMLGMFLADAGDVPHVAVEFVAEQLGVSDPSCIKHYRERLPTQHEHARETVLCWGIGSSPRPRRSCVRSYPRGRRRLGIRGGSCSIGRWCG</sequence>
<evidence type="ECO:0000313" key="3">
    <source>
        <dbReference type="Proteomes" id="UP000294543"/>
    </source>
</evidence>
<evidence type="ECO:0000313" key="2">
    <source>
        <dbReference type="EMBL" id="TDD18036.1"/>
    </source>
</evidence>
<protein>
    <submittedName>
        <fullName evidence="2">DUF4158 domain-containing protein</fullName>
    </submittedName>
</protein>
<evidence type="ECO:0000259" key="1">
    <source>
        <dbReference type="Pfam" id="PF13700"/>
    </source>
</evidence>
<accession>A0A4V2YE56</accession>
<dbReference type="Pfam" id="PF13700">
    <property type="entry name" value="DUF4158"/>
    <property type="match status" value="1"/>
</dbReference>
<feature type="domain" description="DUF4158" evidence="1">
    <location>
        <begin position="16"/>
        <end position="118"/>
    </location>
</feature>
<dbReference type="InterPro" id="IPR025296">
    <property type="entry name" value="DUF4158"/>
</dbReference>
<proteinExistence type="predicted"/>